<dbReference type="SUPFAM" id="SSF46689">
    <property type="entry name" value="Homeodomain-like"/>
    <property type="match status" value="1"/>
</dbReference>
<dbReference type="Pfam" id="PF00440">
    <property type="entry name" value="TetR_N"/>
    <property type="match status" value="1"/>
</dbReference>
<dbReference type="PANTHER" id="PTHR30055">
    <property type="entry name" value="HTH-TYPE TRANSCRIPTIONAL REGULATOR RUTR"/>
    <property type="match status" value="1"/>
</dbReference>
<feature type="DNA-binding region" description="H-T-H motif" evidence="2">
    <location>
        <begin position="41"/>
        <end position="60"/>
    </location>
</feature>
<dbReference type="PROSITE" id="PS50977">
    <property type="entry name" value="HTH_TETR_2"/>
    <property type="match status" value="1"/>
</dbReference>
<organism evidence="4 5">
    <name type="scientific">Nocardiopsis sediminis</name>
    <dbReference type="NCBI Taxonomy" id="1778267"/>
    <lineage>
        <taxon>Bacteria</taxon>
        <taxon>Bacillati</taxon>
        <taxon>Actinomycetota</taxon>
        <taxon>Actinomycetes</taxon>
        <taxon>Streptosporangiales</taxon>
        <taxon>Nocardiopsidaceae</taxon>
        <taxon>Nocardiopsis</taxon>
    </lineage>
</organism>
<dbReference type="InterPro" id="IPR009057">
    <property type="entry name" value="Homeodomain-like_sf"/>
</dbReference>
<accession>A0ABV8FQU0</accession>
<dbReference type="EMBL" id="JBHSBH010000013">
    <property type="protein sequence ID" value="MFC3998482.1"/>
    <property type="molecule type" value="Genomic_DNA"/>
</dbReference>
<comment type="caution">
    <text evidence="4">The sequence shown here is derived from an EMBL/GenBank/DDBJ whole genome shotgun (WGS) entry which is preliminary data.</text>
</comment>
<evidence type="ECO:0000256" key="2">
    <source>
        <dbReference type="PROSITE-ProRule" id="PRU00335"/>
    </source>
</evidence>
<dbReference type="InterPro" id="IPR001647">
    <property type="entry name" value="HTH_TetR"/>
</dbReference>
<dbReference type="RefSeq" id="WP_378536335.1">
    <property type="nucleotide sequence ID" value="NZ_JBHSBH010000013.1"/>
</dbReference>
<evidence type="ECO:0000313" key="5">
    <source>
        <dbReference type="Proteomes" id="UP001595847"/>
    </source>
</evidence>
<dbReference type="PROSITE" id="PS01081">
    <property type="entry name" value="HTH_TETR_1"/>
    <property type="match status" value="1"/>
</dbReference>
<evidence type="ECO:0000313" key="4">
    <source>
        <dbReference type="EMBL" id="MFC3998482.1"/>
    </source>
</evidence>
<name>A0ABV8FQU0_9ACTN</name>
<dbReference type="InterPro" id="IPR023772">
    <property type="entry name" value="DNA-bd_HTH_TetR-type_CS"/>
</dbReference>
<keyword evidence="5" id="KW-1185">Reference proteome</keyword>
<keyword evidence="1 2" id="KW-0238">DNA-binding</keyword>
<protein>
    <submittedName>
        <fullName evidence="4">TetR/AcrR family transcriptional regulator</fullName>
    </submittedName>
</protein>
<sequence length="221" mass="24292">MQAQEATTTAERAYRGSSEKRRSIVAAAREVFGRDGYTRASVDAIAAAAGVSKRTIYNHFGDKERLFLSVVLDGAEGVTAAINDLMERHLLKIVDLEEDLVAFAMDRVAAVTRFPDHYALVRALEAEVTRIPPDVLRAWRDAGPHTAHLRLAPYLARIADRGLLEFDDPAQAANHFNLLTITDLNQRTFYGAVPMPGDEAEALVRSGVRTFLRLYGAAPSV</sequence>
<reference evidence="5" key="1">
    <citation type="journal article" date="2019" name="Int. J. Syst. Evol. Microbiol.">
        <title>The Global Catalogue of Microorganisms (GCM) 10K type strain sequencing project: providing services to taxonomists for standard genome sequencing and annotation.</title>
        <authorList>
            <consortium name="The Broad Institute Genomics Platform"/>
            <consortium name="The Broad Institute Genome Sequencing Center for Infectious Disease"/>
            <person name="Wu L."/>
            <person name="Ma J."/>
        </authorList>
    </citation>
    <scope>NUCLEOTIDE SEQUENCE [LARGE SCALE GENOMIC DNA]</scope>
    <source>
        <strain evidence="5">TBRC 1826</strain>
    </source>
</reference>
<dbReference type="InterPro" id="IPR039536">
    <property type="entry name" value="TetR_C_Proteobacteria"/>
</dbReference>
<evidence type="ECO:0000256" key="1">
    <source>
        <dbReference type="ARBA" id="ARBA00023125"/>
    </source>
</evidence>
<dbReference type="Gene3D" id="1.10.10.60">
    <property type="entry name" value="Homeodomain-like"/>
    <property type="match status" value="1"/>
</dbReference>
<feature type="domain" description="HTH tetR-type" evidence="3">
    <location>
        <begin position="18"/>
        <end position="78"/>
    </location>
</feature>
<dbReference type="Pfam" id="PF14246">
    <property type="entry name" value="TetR_C_7"/>
    <property type="match status" value="1"/>
</dbReference>
<dbReference type="Proteomes" id="UP001595847">
    <property type="component" value="Unassembled WGS sequence"/>
</dbReference>
<proteinExistence type="predicted"/>
<dbReference type="PRINTS" id="PR00455">
    <property type="entry name" value="HTHTETR"/>
</dbReference>
<gene>
    <name evidence="4" type="ORF">ACFOVU_21335</name>
</gene>
<evidence type="ECO:0000259" key="3">
    <source>
        <dbReference type="PROSITE" id="PS50977"/>
    </source>
</evidence>
<dbReference type="PANTHER" id="PTHR30055:SF146">
    <property type="entry name" value="HTH-TYPE TRANSCRIPTIONAL DUAL REGULATOR CECR"/>
    <property type="match status" value="1"/>
</dbReference>
<dbReference type="InterPro" id="IPR050109">
    <property type="entry name" value="HTH-type_TetR-like_transc_reg"/>
</dbReference>
<dbReference type="Gene3D" id="1.10.357.10">
    <property type="entry name" value="Tetracycline Repressor, domain 2"/>
    <property type="match status" value="1"/>
</dbReference>